<dbReference type="InterPro" id="IPR027417">
    <property type="entry name" value="P-loop_NTPase"/>
</dbReference>
<keyword evidence="1 8" id="KW-0597">Phosphoprotein</keyword>
<dbReference type="Gene3D" id="1.10.8.60">
    <property type="match status" value="1"/>
</dbReference>
<dbReference type="GO" id="GO:0005524">
    <property type="term" value="F:ATP binding"/>
    <property type="evidence" value="ECO:0007669"/>
    <property type="project" value="UniProtKB-KW"/>
</dbReference>
<dbReference type="InterPro" id="IPR003593">
    <property type="entry name" value="AAA+_ATPase"/>
</dbReference>
<keyword evidence="7" id="KW-0804">Transcription</keyword>
<dbReference type="InterPro" id="IPR025943">
    <property type="entry name" value="Sigma_54_int_dom_ATP-bd_2"/>
</dbReference>
<dbReference type="Gene3D" id="3.40.50.2300">
    <property type="match status" value="1"/>
</dbReference>
<keyword evidence="5" id="KW-0805">Transcription regulation</keyword>
<evidence type="ECO:0000259" key="10">
    <source>
        <dbReference type="PROSITE" id="PS50110"/>
    </source>
</evidence>
<dbReference type="InterPro" id="IPR025944">
    <property type="entry name" value="Sigma_54_int_dom_CS"/>
</dbReference>
<dbReference type="SUPFAM" id="SSF52540">
    <property type="entry name" value="P-loop containing nucleoside triphosphate hydrolases"/>
    <property type="match status" value="1"/>
</dbReference>
<dbReference type="AlphaFoldDB" id="A0A2K8UAK2"/>
<dbReference type="SMART" id="SM00448">
    <property type="entry name" value="REC"/>
    <property type="match status" value="1"/>
</dbReference>
<dbReference type="Gene3D" id="3.40.50.300">
    <property type="entry name" value="P-loop containing nucleotide triphosphate hydrolases"/>
    <property type="match status" value="1"/>
</dbReference>
<gene>
    <name evidence="11" type="ORF">THSYN_16865</name>
</gene>
<dbReference type="SMART" id="SM00382">
    <property type="entry name" value="AAA"/>
    <property type="match status" value="1"/>
</dbReference>
<keyword evidence="2" id="KW-0547">Nucleotide-binding</keyword>
<evidence type="ECO:0000259" key="9">
    <source>
        <dbReference type="PROSITE" id="PS50045"/>
    </source>
</evidence>
<organism evidence="11 12">
    <name type="scientific">Candidatus Thiodictyon syntrophicum</name>
    <dbReference type="NCBI Taxonomy" id="1166950"/>
    <lineage>
        <taxon>Bacteria</taxon>
        <taxon>Pseudomonadati</taxon>
        <taxon>Pseudomonadota</taxon>
        <taxon>Gammaproteobacteria</taxon>
        <taxon>Chromatiales</taxon>
        <taxon>Chromatiaceae</taxon>
        <taxon>Thiodictyon</taxon>
    </lineage>
</organism>
<dbReference type="RefSeq" id="WP_100920179.1">
    <property type="nucleotide sequence ID" value="NZ_CP020370.1"/>
</dbReference>
<evidence type="ECO:0000256" key="1">
    <source>
        <dbReference type="ARBA" id="ARBA00022553"/>
    </source>
</evidence>
<proteinExistence type="predicted"/>
<evidence type="ECO:0000256" key="2">
    <source>
        <dbReference type="ARBA" id="ARBA00022741"/>
    </source>
</evidence>
<evidence type="ECO:0000256" key="4">
    <source>
        <dbReference type="ARBA" id="ARBA00023012"/>
    </source>
</evidence>
<dbReference type="Gene3D" id="1.10.10.60">
    <property type="entry name" value="Homeodomain-like"/>
    <property type="match status" value="1"/>
</dbReference>
<evidence type="ECO:0000256" key="5">
    <source>
        <dbReference type="ARBA" id="ARBA00023015"/>
    </source>
</evidence>
<dbReference type="Pfam" id="PF00072">
    <property type="entry name" value="Response_reg"/>
    <property type="match status" value="1"/>
</dbReference>
<evidence type="ECO:0000313" key="11">
    <source>
        <dbReference type="EMBL" id="AUB82449.1"/>
    </source>
</evidence>
<dbReference type="FunFam" id="1.10.8.60:FF:000120">
    <property type="entry name" value="Sigma-54-dependent Fis family transcriptional regulator"/>
    <property type="match status" value="1"/>
</dbReference>
<dbReference type="PROSITE" id="PS50110">
    <property type="entry name" value="RESPONSE_REGULATORY"/>
    <property type="match status" value="1"/>
</dbReference>
<dbReference type="EMBL" id="CP020370">
    <property type="protein sequence ID" value="AUB82449.1"/>
    <property type="molecule type" value="Genomic_DNA"/>
</dbReference>
<dbReference type="OrthoDB" id="5297379at2"/>
<dbReference type="PROSITE" id="PS00676">
    <property type="entry name" value="SIGMA54_INTERACT_2"/>
    <property type="match status" value="1"/>
</dbReference>
<dbReference type="GO" id="GO:0000160">
    <property type="term" value="P:phosphorelay signal transduction system"/>
    <property type="evidence" value="ECO:0007669"/>
    <property type="project" value="UniProtKB-KW"/>
</dbReference>
<keyword evidence="12" id="KW-1185">Reference proteome</keyword>
<dbReference type="FunFam" id="3.40.50.300:FF:000006">
    <property type="entry name" value="DNA-binding transcriptional regulator NtrC"/>
    <property type="match status" value="1"/>
</dbReference>
<dbReference type="KEGG" id="tsy:THSYN_16865"/>
<keyword evidence="4" id="KW-0902">Two-component regulatory system</keyword>
<dbReference type="InterPro" id="IPR011006">
    <property type="entry name" value="CheY-like_superfamily"/>
</dbReference>
<feature type="domain" description="Sigma-54 factor interaction" evidence="9">
    <location>
        <begin position="145"/>
        <end position="374"/>
    </location>
</feature>
<dbReference type="GO" id="GO:0006355">
    <property type="term" value="P:regulation of DNA-templated transcription"/>
    <property type="evidence" value="ECO:0007669"/>
    <property type="project" value="InterPro"/>
</dbReference>
<evidence type="ECO:0000256" key="7">
    <source>
        <dbReference type="ARBA" id="ARBA00023163"/>
    </source>
</evidence>
<evidence type="ECO:0000256" key="3">
    <source>
        <dbReference type="ARBA" id="ARBA00022840"/>
    </source>
</evidence>
<dbReference type="InterPro" id="IPR009057">
    <property type="entry name" value="Homeodomain-like_sf"/>
</dbReference>
<dbReference type="PROSITE" id="PS50045">
    <property type="entry name" value="SIGMA54_INTERACT_4"/>
    <property type="match status" value="1"/>
</dbReference>
<evidence type="ECO:0000313" key="12">
    <source>
        <dbReference type="Proteomes" id="UP000232638"/>
    </source>
</evidence>
<dbReference type="PROSITE" id="PS00688">
    <property type="entry name" value="SIGMA54_INTERACT_3"/>
    <property type="match status" value="1"/>
</dbReference>
<evidence type="ECO:0000256" key="6">
    <source>
        <dbReference type="ARBA" id="ARBA00023125"/>
    </source>
</evidence>
<accession>A0A2K8UAK2</accession>
<dbReference type="CDD" id="cd17572">
    <property type="entry name" value="REC_NtrC1-like"/>
    <property type="match status" value="1"/>
</dbReference>
<sequence>MSSNKPRVLIIEDSPALAEVYRSYLRGEPYQVKHVGDGRSGMAELEKDPPEALLLDLKLPDMDGMEILKHIHDRQIPTSVVIITGHASVDVAIDAMRYGAFDFIEKPFSAKRVKVTLRNAVDRQNLNTLVERIRDDFQRDHYHGFIGSSLALQAVYRIIDSAAPSKATVFITGESGSGKEVCAEAIHRQSTRRDKPFIPLNCGAIPRDLMESEIFGHVRGAFTGASRDREGAAEMADGGTLFLDEIGEMDLDLQTKLLRFVQTGTFQRVGSTQLIKVDVRFICATNRDPELEVAEGRFREDLFYRLHVIPIHIPSLRERVDDILMLANHFLRKFAAEEHKAFREFAPEVEAVFMDYEWPGNIRQLQNVLRNVVVLYDAEQVTVDMLPPPLNGIAKRGAAPLATPKLPRPAELGPQGIRPLHVVEKEAIERAIEFCEGNIPRAAALLEVSPSTIYRKRQAWQTEGA</sequence>
<protein>
    <submittedName>
        <fullName evidence="11">Sigma-54-dependent Fis family transcriptional regulator</fullName>
    </submittedName>
</protein>
<dbReference type="InterPro" id="IPR002078">
    <property type="entry name" value="Sigma_54_int"/>
</dbReference>
<dbReference type="Pfam" id="PF00158">
    <property type="entry name" value="Sigma54_activat"/>
    <property type="match status" value="1"/>
</dbReference>
<feature type="domain" description="Response regulatory" evidence="10">
    <location>
        <begin position="7"/>
        <end position="121"/>
    </location>
</feature>
<dbReference type="Proteomes" id="UP000232638">
    <property type="component" value="Chromosome"/>
</dbReference>
<dbReference type="PANTHER" id="PTHR32071">
    <property type="entry name" value="TRANSCRIPTIONAL REGULATORY PROTEIN"/>
    <property type="match status" value="1"/>
</dbReference>
<dbReference type="InterPro" id="IPR001789">
    <property type="entry name" value="Sig_transdc_resp-reg_receiver"/>
</dbReference>
<dbReference type="Pfam" id="PF02954">
    <property type="entry name" value="HTH_8"/>
    <property type="match status" value="1"/>
</dbReference>
<dbReference type="CDD" id="cd00009">
    <property type="entry name" value="AAA"/>
    <property type="match status" value="1"/>
</dbReference>
<feature type="modified residue" description="4-aspartylphosphate" evidence="8">
    <location>
        <position position="56"/>
    </location>
</feature>
<dbReference type="GO" id="GO:0043565">
    <property type="term" value="F:sequence-specific DNA binding"/>
    <property type="evidence" value="ECO:0007669"/>
    <property type="project" value="InterPro"/>
</dbReference>
<dbReference type="Pfam" id="PF25601">
    <property type="entry name" value="AAA_lid_14"/>
    <property type="match status" value="1"/>
</dbReference>
<dbReference type="InterPro" id="IPR058031">
    <property type="entry name" value="AAA_lid_NorR"/>
</dbReference>
<dbReference type="InterPro" id="IPR002197">
    <property type="entry name" value="HTH_Fis"/>
</dbReference>
<dbReference type="PANTHER" id="PTHR32071:SF117">
    <property type="entry name" value="PTS-DEPENDENT DIHYDROXYACETONE KINASE OPERON REGULATORY PROTEIN-RELATED"/>
    <property type="match status" value="1"/>
</dbReference>
<dbReference type="SUPFAM" id="SSF46689">
    <property type="entry name" value="Homeodomain-like"/>
    <property type="match status" value="1"/>
</dbReference>
<reference evidence="11 12" key="1">
    <citation type="submission" date="2017-03" db="EMBL/GenBank/DDBJ databases">
        <title>Complete genome sequence of Candidatus 'Thiodictyon syntrophicum' sp. nov. strain Cad16T, a photolithoautotroph purple sulfur bacterium isolated from an alpine meromictic lake.</title>
        <authorList>
            <person name="Luedin S.M."/>
            <person name="Pothier J.F."/>
            <person name="Danza F."/>
            <person name="Storelli N."/>
            <person name="Wittwer M."/>
            <person name="Tonolla M."/>
        </authorList>
    </citation>
    <scope>NUCLEOTIDE SEQUENCE [LARGE SCALE GENOMIC DNA]</scope>
    <source>
        <strain evidence="11 12">Cad16T</strain>
    </source>
</reference>
<keyword evidence="3" id="KW-0067">ATP-binding</keyword>
<evidence type="ECO:0000256" key="8">
    <source>
        <dbReference type="PROSITE-ProRule" id="PRU00169"/>
    </source>
</evidence>
<dbReference type="SUPFAM" id="SSF52172">
    <property type="entry name" value="CheY-like"/>
    <property type="match status" value="1"/>
</dbReference>
<keyword evidence="6" id="KW-0238">DNA-binding</keyword>
<name>A0A2K8UAK2_9GAMM</name>